<evidence type="ECO:0000259" key="1">
    <source>
        <dbReference type="Pfam" id="PF18929"/>
    </source>
</evidence>
<evidence type="ECO:0000313" key="3">
    <source>
        <dbReference type="Proteomes" id="UP001196980"/>
    </source>
</evidence>
<feature type="domain" description="DUF5678" evidence="1">
    <location>
        <begin position="12"/>
        <end position="59"/>
    </location>
</feature>
<keyword evidence="3" id="KW-1185">Reference proteome</keyword>
<gene>
    <name evidence="2" type="ORF">HWQ67_05985</name>
</gene>
<sequence length="66" mass="7348">MDTNPFCVINDAEKYAGKYVATRGFGDNDAIASGNTIREVYQQTENAGISDPVVFYVRKKGTTYLY</sequence>
<proteinExistence type="predicted"/>
<organism evidence="2 3">
    <name type="scientific">Candidatus Magnetobacterium casense</name>
    <dbReference type="NCBI Taxonomy" id="1455061"/>
    <lineage>
        <taxon>Bacteria</taxon>
        <taxon>Pseudomonadati</taxon>
        <taxon>Nitrospirota</taxon>
        <taxon>Thermodesulfovibrionia</taxon>
        <taxon>Thermodesulfovibrionales</taxon>
        <taxon>Candidatus Magnetobacteriaceae</taxon>
        <taxon>Candidatus Magnetobacterium</taxon>
    </lineage>
</organism>
<dbReference type="EMBL" id="JABXWD010000075">
    <property type="protein sequence ID" value="MBV6341130.1"/>
    <property type="molecule type" value="Genomic_DNA"/>
</dbReference>
<evidence type="ECO:0000313" key="2">
    <source>
        <dbReference type="EMBL" id="MBV6341130.1"/>
    </source>
</evidence>
<protein>
    <recommendedName>
        <fullName evidence="1">DUF5678 domain-containing protein</fullName>
    </recommendedName>
</protein>
<comment type="caution">
    <text evidence="2">The sequence shown here is derived from an EMBL/GenBank/DDBJ whole genome shotgun (WGS) entry which is preliminary data.</text>
</comment>
<name>A0ABS6RWX9_9BACT</name>
<reference evidence="2 3" key="1">
    <citation type="journal article" date="2020" name="J Geophys Res Biogeosci">
        <title>Magnetotaxis as an Adaptation to Enable Bacterial Shuttling of Microbial Sulfur and Sulfur Cycling Across Aquatic Oxic#Anoxic Interfaces.</title>
        <authorList>
            <person name="Li J."/>
            <person name="Liu P."/>
            <person name="Wang J."/>
            <person name="Roberts A.P."/>
            <person name="Pan Y."/>
        </authorList>
    </citation>
    <scope>NUCLEOTIDE SEQUENCE [LARGE SCALE GENOMIC DNA]</scope>
    <source>
        <strain evidence="2 3">MYR-1_YQ</strain>
    </source>
</reference>
<dbReference type="InterPro" id="IPR043734">
    <property type="entry name" value="DUF5678"/>
</dbReference>
<accession>A0ABS6RWX9</accession>
<dbReference type="RefSeq" id="WP_218251747.1">
    <property type="nucleotide sequence ID" value="NZ_JABXWD010000075.1"/>
</dbReference>
<dbReference type="Pfam" id="PF18929">
    <property type="entry name" value="DUF5678"/>
    <property type="match status" value="1"/>
</dbReference>
<dbReference type="Proteomes" id="UP001196980">
    <property type="component" value="Unassembled WGS sequence"/>
</dbReference>